<name>A0A4V2RX79_9HYPH</name>
<comment type="caution">
    <text evidence="1">The sequence shown here is derived from an EMBL/GenBank/DDBJ whole genome shotgun (WGS) entry which is preliminary data.</text>
</comment>
<protein>
    <submittedName>
        <fullName evidence="1">Uncharacterized protein</fullName>
    </submittedName>
</protein>
<evidence type="ECO:0000313" key="1">
    <source>
        <dbReference type="EMBL" id="TCO12400.1"/>
    </source>
</evidence>
<evidence type="ECO:0000313" key="2">
    <source>
        <dbReference type="Proteomes" id="UP000294881"/>
    </source>
</evidence>
<dbReference type="EMBL" id="SLWL01000009">
    <property type="protein sequence ID" value="TCO12400.1"/>
    <property type="molecule type" value="Genomic_DNA"/>
</dbReference>
<sequence length="105" mass="11958">MQVMQYHIAEDGPKLRDITRDKGGIECHLVRPDQPVVAGFSFTERAVSLWTYTRKTNGQQVWLIEMTVFSPPDAQWYESWVVDAEPTDEQIMTIITNSVEAGSVL</sequence>
<organism evidence="1 2">
    <name type="scientific">Camelimonas lactis</name>
    <dbReference type="NCBI Taxonomy" id="659006"/>
    <lineage>
        <taxon>Bacteria</taxon>
        <taxon>Pseudomonadati</taxon>
        <taxon>Pseudomonadota</taxon>
        <taxon>Alphaproteobacteria</taxon>
        <taxon>Hyphomicrobiales</taxon>
        <taxon>Chelatococcaceae</taxon>
        <taxon>Camelimonas</taxon>
    </lineage>
</organism>
<dbReference type="AlphaFoldDB" id="A0A4V2RX79"/>
<dbReference type="RefSeq" id="WP_132007488.1">
    <property type="nucleotide sequence ID" value="NZ_JBHUNN010000002.1"/>
</dbReference>
<dbReference type="Proteomes" id="UP000294881">
    <property type="component" value="Unassembled WGS sequence"/>
</dbReference>
<proteinExistence type="predicted"/>
<keyword evidence="2" id="KW-1185">Reference proteome</keyword>
<reference evidence="1 2" key="1">
    <citation type="submission" date="2019-03" db="EMBL/GenBank/DDBJ databases">
        <title>Genomic Encyclopedia of Type Strains, Phase IV (KMG-IV): sequencing the most valuable type-strain genomes for metagenomic binning, comparative biology and taxonomic classification.</title>
        <authorList>
            <person name="Goeker M."/>
        </authorList>
    </citation>
    <scope>NUCLEOTIDE SEQUENCE [LARGE SCALE GENOMIC DNA]</scope>
    <source>
        <strain evidence="1 2">DSM 22958</strain>
    </source>
</reference>
<accession>A0A4V2RX79</accession>
<gene>
    <name evidence="1" type="ORF">EV666_10947</name>
</gene>